<gene>
    <name evidence="2" type="ORF">F5891DRAFT_948633</name>
</gene>
<dbReference type="Gene3D" id="1.10.150.130">
    <property type="match status" value="1"/>
</dbReference>
<sequence>MTTTAQPRPYLTSLTPLPSALHPHCLARDHLQFGYPSLLSHCMDHTGCLVPLTDSDIDRILVVITHSHAPNTHECYGSGLLVFHVFCNLRNIPESQRCLASSILVLSFLAVCTGMHSGKTLESYFYSIRAWHLLHSLPWSIDQAQASLTLEGAKSLAPLSSSHTKHTPFTVALLLALCSNLDLSMPLHAAVYACLTTSFFTIAQTGEFTVPSLKGFDHQKHITVGDIHHNVDRHGFNVTVFHLLRTKMSPIGEDVYWATQSGLVDPLAALTNHLHVNNPSTSDALFSWRHVLGLRVLTRSTFLKCLKEAILTWDRGI</sequence>
<dbReference type="Proteomes" id="UP001195769">
    <property type="component" value="Unassembled WGS sequence"/>
</dbReference>
<evidence type="ECO:0000256" key="1">
    <source>
        <dbReference type="ARBA" id="ARBA00023125"/>
    </source>
</evidence>
<dbReference type="AlphaFoldDB" id="A0AAD4EAB2"/>
<evidence type="ECO:0000313" key="3">
    <source>
        <dbReference type="Proteomes" id="UP001195769"/>
    </source>
</evidence>
<evidence type="ECO:0000313" key="2">
    <source>
        <dbReference type="EMBL" id="KAG1902559.1"/>
    </source>
</evidence>
<name>A0AAD4EAB2_9AGAM</name>
<dbReference type="GO" id="GO:0003677">
    <property type="term" value="F:DNA binding"/>
    <property type="evidence" value="ECO:0007669"/>
    <property type="project" value="UniProtKB-KW"/>
</dbReference>
<reference evidence="2" key="1">
    <citation type="journal article" date="2020" name="New Phytol.">
        <title>Comparative genomics reveals dynamic genome evolution in host specialist ectomycorrhizal fungi.</title>
        <authorList>
            <person name="Lofgren L.A."/>
            <person name="Nguyen N.H."/>
            <person name="Vilgalys R."/>
            <person name="Ruytinx J."/>
            <person name="Liao H.L."/>
            <person name="Branco S."/>
            <person name="Kuo A."/>
            <person name="LaButti K."/>
            <person name="Lipzen A."/>
            <person name="Andreopoulos W."/>
            <person name="Pangilinan J."/>
            <person name="Riley R."/>
            <person name="Hundley H."/>
            <person name="Na H."/>
            <person name="Barry K."/>
            <person name="Grigoriev I.V."/>
            <person name="Stajich J.E."/>
            <person name="Kennedy P.G."/>
        </authorList>
    </citation>
    <scope>NUCLEOTIDE SEQUENCE</scope>
    <source>
        <strain evidence="2">FC203</strain>
    </source>
</reference>
<keyword evidence="1" id="KW-0238">DNA-binding</keyword>
<organism evidence="2 3">
    <name type="scientific">Suillus fuscotomentosus</name>
    <dbReference type="NCBI Taxonomy" id="1912939"/>
    <lineage>
        <taxon>Eukaryota</taxon>
        <taxon>Fungi</taxon>
        <taxon>Dikarya</taxon>
        <taxon>Basidiomycota</taxon>
        <taxon>Agaricomycotina</taxon>
        <taxon>Agaricomycetes</taxon>
        <taxon>Agaricomycetidae</taxon>
        <taxon>Boletales</taxon>
        <taxon>Suillineae</taxon>
        <taxon>Suillaceae</taxon>
        <taxon>Suillus</taxon>
    </lineage>
</organism>
<dbReference type="InterPro" id="IPR010998">
    <property type="entry name" value="Integrase_recombinase_N"/>
</dbReference>
<protein>
    <submittedName>
        <fullName evidence="2">Uncharacterized protein</fullName>
    </submittedName>
</protein>
<dbReference type="RefSeq" id="XP_041228134.1">
    <property type="nucleotide sequence ID" value="XM_041374820.1"/>
</dbReference>
<dbReference type="GeneID" id="64669118"/>
<keyword evidence="3" id="KW-1185">Reference proteome</keyword>
<dbReference type="SUPFAM" id="SSF47823">
    <property type="entry name" value="lambda integrase-like, N-terminal domain"/>
    <property type="match status" value="1"/>
</dbReference>
<dbReference type="EMBL" id="JABBWK010000016">
    <property type="protein sequence ID" value="KAG1902559.1"/>
    <property type="molecule type" value="Genomic_DNA"/>
</dbReference>
<accession>A0AAD4EAB2</accession>
<proteinExistence type="predicted"/>
<comment type="caution">
    <text evidence="2">The sequence shown here is derived from an EMBL/GenBank/DDBJ whole genome shotgun (WGS) entry which is preliminary data.</text>
</comment>